<evidence type="ECO:0000313" key="3">
    <source>
        <dbReference type="EMBL" id="NAS19710.1"/>
    </source>
</evidence>
<reference evidence="3 6" key="3">
    <citation type="submission" date="2020-01" db="EMBL/GenBank/DDBJ databases">
        <title>Genome sequence of a 1,3-propanediol producer, Clostridium butyricum S3.</title>
        <authorList>
            <person name="Zhou J."/>
        </authorList>
    </citation>
    <scope>NUCLEOTIDE SEQUENCE [LARGE SCALE GENOMIC DNA]</scope>
    <source>
        <strain evidence="3 6">S3</strain>
    </source>
</reference>
<dbReference type="RefSeq" id="WP_003413091.1">
    <property type="nucleotide sequence ID" value="NZ_AP019717.1"/>
</dbReference>
<dbReference type="Proteomes" id="UP000474042">
    <property type="component" value="Unassembled WGS sequence"/>
</dbReference>
<dbReference type="InterPro" id="IPR011437">
    <property type="entry name" value="DUF1540"/>
</dbReference>
<accession>A0A3R9DFI6</accession>
<name>A0A3R9DFI6_CLOBU</name>
<organism evidence="2 5">
    <name type="scientific">Clostridium butyricum</name>
    <dbReference type="NCBI Taxonomy" id="1492"/>
    <lineage>
        <taxon>Bacteria</taxon>
        <taxon>Bacillati</taxon>
        <taxon>Bacillota</taxon>
        <taxon>Clostridia</taxon>
        <taxon>Eubacteriales</taxon>
        <taxon>Clostridiaceae</taxon>
        <taxon>Clostridium</taxon>
    </lineage>
</organism>
<dbReference type="Proteomes" id="UP000515243">
    <property type="component" value="Chromosome 2"/>
</dbReference>
<dbReference type="OrthoDB" id="1756089at2"/>
<dbReference type="EMBL" id="CP040627">
    <property type="protein sequence ID" value="QMW92981.1"/>
    <property type="molecule type" value="Genomic_DNA"/>
</dbReference>
<dbReference type="AlphaFoldDB" id="A0A3R9DFI6"/>
<dbReference type="EMBL" id="BKBC01000008">
    <property type="protein sequence ID" value="GEQ20394.1"/>
    <property type="molecule type" value="Genomic_DNA"/>
</dbReference>
<evidence type="ECO:0000313" key="4">
    <source>
        <dbReference type="EMBL" id="QMW92981.1"/>
    </source>
</evidence>
<dbReference type="GeneID" id="92946276"/>
<evidence type="ECO:0000313" key="2">
    <source>
        <dbReference type="EMBL" id="GEQ20394.1"/>
    </source>
</evidence>
<dbReference type="EMBL" id="WOFV02000094">
    <property type="protein sequence ID" value="NAS19710.1"/>
    <property type="molecule type" value="Genomic_DNA"/>
</dbReference>
<evidence type="ECO:0000313" key="5">
    <source>
        <dbReference type="Proteomes" id="UP000321089"/>
    </source>
</evidence>
<proteinExistence type="predicted"/>
<reference evidence="4 7" key="1">
    <citation type="submission" date="2019-05" db="EMBL/GenBank/DDBJ databases">
        <authorList>
            <person name="Schori C."/>
            <person name="Ahrens C."/>
        </authorList>
    </citation>
    <scope>NUCLEOTIDE SEQUENCE [LARGE SCALE GENOMIC DNA]</scope>
    <source>
        <strain evidence="4 7">DSM 10702</strain>
    </source>
</reference>
<reference evidence="2 5" key="2">
    <citation type="submission" date="2019-07" db="EMBL/GenBank/DDBJ databases">
        <title>Whole genome shotgun sequence of Clostridium butyricum NBRC 3858.</title>
        <authorList>
            <person name="Hosoyama A."/>
            <person name="Uohara A."/>
            <person name="Ohji S."/>
            <person name="Ichikawa N."/>
        </authorList>
    </citation>
    <scope>NUCLEOTIDE SEQUENCE [LARGE SCALE GENOMIC DNA]</scope>
    <source>
        <strain evidence="2 5">NBRC 3858</strain>
    </source>
</reference>
<feature type="domain" description="DUF1540" evidence="1">
    <location>
        <begin position="7"/>
        <end position="49"/>
    </location>
</feature>
<sequence length="52" mass="5859">MDINSCIKCSVNNCSHHAQSKDYCTLNEIQVGTHESNPTMCECTDCKSFKMK</sequence>
<dbReference type="Proteomes" id="UP000321089">
    <property type="component" value="Unassembled WGS sequence"/>
</dbReference>
<evidence type="ECO:0000313" key="6">
    <source>
        <dbReference type="Proteomes" id="UP000474042"/>
    </source>
</evidence>
<dbReference type="Pfam" id="PF07561">
    <property type="entry name" value="DUF1540"/>
    <property type="match status" value="1"/>
</dbReference>
<evidence type="ECO:0000313" key="7">
    <source>
        <dbReference type="Proteomes" id="UP000515243"/>
    </source>
</evidence>
<gene>
    <name evidence="2" type="ORF">CBU02nite_09000</name>
    <name evidence="4" type="ORF">FF104_18860</name>
    <name evidence="3" type="ORF">GND98_018150</name>
</gene>
<evidence type="ECO:0000259" key="1">
    <source>
        <dbReference type="Pfam" id="PF07561"/>
    </source>
</evidence>
<protein>
    <submittedName>
        <fullName evidence="3">DUF1540 domain-containing protein</fullName>
    </submittedName>
</protein>